<dbReference type="STRING" id="43064.SAMN04488086_103172"/>
<dbReference type="RefSeq" id="WP_086941621.1">
    <property type="nucleotide sequence ID" value="NZ_FONM01000003.1"/>
</dbReference>
<gene>
    <name evidence="3" type="ORF">TPAS_408</name>
</gene>
<protein>
    <submittedName>
        <fullName evidence="3">Uncharacterized protein</fullName>
    </submittedName>
</protein>
<dbReference type="InterPro" id="IPR001667">
    <property type="entry name" value="DDH_dom"/>
</dbReference>
<keyword evidence="4" id="KW-1185">Reference proteome</keyword>
<dbReference type="InterPro" id="IPR051319">
    <property type="entry name" value="Oligoribo/pAp-PDE_c-di-AMP_PDE"/>
</dbReference>
<dbReference type="InterPro" id="IPR038763">
    <property type="entry name" value="DHH_sf"/>
</dbReference>
<dbReference type="Proteomes" id="UP000195985">
    <property type="component" value="Unassembled WGS sequence"/>
</dbReference>
<name>A0A1W1ICL5_9LACT</name>
<dbReference type="Gene3D" id="3.10.310.30">
    <property type="match status" value="1"/>
</dbReference>
<evidence type="ECO:0000313" key="4">
    <source>
        <dbReference type="Proteomes" id="UP000195985"/>
    </source>
</evidence>
<evidence type="ECO:0000313" key="3">
    <source>
        <dbReference type="EMBL" id="SLM50736.1"/>
    </source>
</evidence>
<dbReference type="AlphaFoldDB" id="A0A1W1ICL5"/>
<dbReference type="Pfam" id="PF02272">
    <property type="entry name" value="DHHA1"/>
    <property type="match status" value="1"/>
</dbReference>
<reference evidence="4" key="1">
    <citation type="submission" date="2016-04" db="EMBL/GenBank/DDBJ databases">
        <authorList>
            <person name="Strepis N."/>
        </authorList>
    </citation>
    <scope>NUCLEOTIDE SEQUENCE [LARGE SCALE GENOMIC DNA]</scope>
</reference>
<dbReference type="PANTHER" id="PTHR47618">
    <property type="entry name" value="BIFUNCTIONAL OLIGORIBONUCLEASE AND PAP PHOSPHATASE NRNA"/>
    <property type="match status" value="1"/>
</dbReference>
<feature type="domain" description="DHHA1" evidence="2">
    <location>
        <begin position="249"/>
        <end position="312"/>
    </location>
</feature>
<feature type="domain" description="DDH" evidence="1">
    <location>
        <begin position="19"/>
        <end position="156"/>
    </location>
</feature>
<dbReference type="OrthoDB" id="9803668at2"/>
<organism evidence="3 4">
    <name type="scientific">Trichococcus pasteurii</name>
    <dbReference type="NCBI Taxonomy" id="43064"/>
    <lineage>
        <taxon>Bacteria</taxon>
        <taxon>Bacillati</taxon>
        <taxon>Bacillota</taxon>
        <taxon>Bacilli</taxon>
        <taxon>Lactobacillales</taxon>
        <taxon>Carnobacteriaceae</taxon>
        <taxon>Trichococcus</taxon>
    </lineage>
</organism>
<sequence length="320" mass="34597">MGNPIYADIVNKIQEYTTIIIHRHLRPDPDALGSQNGLASLIRQAYPEKKVFVAGENEDSLSYLGSMDSIPDEAYEGALVIVTDTANQPRVSDKRFVKGDYLIKIDHHPNEDPYGDICLVETQASSSSEIIAKISFSTGGKLPMNDAAARLLYAGIVGDTGRFLYPATTAVTMEIASKLMQFDFSASDISQMMNTNSLKTANLSGFVLQSLTINDVGVASIILSQEILGKFGAVDSDTAPVVPLPGTVEGVLCWGIFVEQPNGTYRCRLRSKGPIINEVAKRHGGGGHPLASGANAKDESEINDIILELEELAIEWQNTH</sequence>
<dbReference type="EMBL" id="FWEY01000001">
    <property type="protein sequence ID" value="SLM50736.1"/>
    <property type="molecule type" value="Genomic_DNA"/>
</dbReference>
<dbReference type="PANTHER" id="PTHR47618:SF1">
    <property type="entry name" value="BIFUNCTIONAL OLIGORIBONUCLEASE AND PAP PHOSPHATASE NRNA"/>
    <property type="match status" value="1"/>
</dbReference>
<accession>A0A1W1ICL5</accession>
<dbReference type="Pfam" id="PF01368">
    <property type="entry name" value="DHH"/>
    <property type="match status" value="1"/>
</dbReference>
<evidence type="ECO:0000259" key="1">
    <source>
        <dbReference type="Pfam" id="PF01368"/>
    </source>
</evidence>
<evidence type="ECO:0000259" key="2">
    <source>
        <dbReference type="Pfam" id="PF02272"/>
    </source>
</evidence>
<dbReference type="InterPro" id="IPR003156">
    <property type="entry name" value="DHHA1_dom"/>
</dbReference>
<dbReference type="SUPFAM" id="SSF64182">
    <property type="entry name" value="DHH phosphoesterases"/>
    <property type="match status" value="1"/>
</dbReference>
<proteinExistence type="predicted"/>
<dbReference type="Gene3D" id="3.90.1640.10">
    <property type="entry name" value="inorganic pyrophosphatase (n-terminal core)"/>
    <property type="match status" value="1"/>
</dbReference>
<dbReference type="GO" id="GO:0003676">
    <property type="term" value="F:nucleic acid binding"/>
    <property type="evidence" value="ECO:0007669"/>
    <property type="project" value="InterPro"/>
</dbReference>